<sequence>MSSLLHSRSGESRLGRHRSPAVTPRWASAQVTFTSSSAPLESSVEEPPPLRQVALVTKFARLPFWPIWHGLVIMFLDQIGLKTFSQTVEAAIGGRVAPMIYLPSSRSTEANDGLSEERGRPRDPDQGPAEGGAGRAEADLLSLSDPFLMNVHHRHTFFQLDPLRWLQSLVFPEGFPAHPHAGFSTLTYALKGRMRHRDSLGVKQIYGDGAAQLLTAGRGVLHEEMWDFSNGRDVELFQIWINLPGRLKGTKPSLQLVGETDSPDAAGPISEVTLLSSALSESSSPPLSPASPLLPAPSSTRKVVVRILVGEAHGVRARMETLTPQTVLHVSMDAGSSWAFPVPASHTLHVYVRKGPVDILVEAGEGRGENQEGASREKRSPRFVRVETHETAFTHKGGELLQVHCPPVGAGGGPGGEGDFLVLAGEPLGEPVAASGPWVFNDAADAQRAYARYQAGVFGLPWGPALDDEAWKAMCDGTGRRSGGREGEGGEA</sequence>
<dbReference type="SUPFAM" id="SSF51182">
    <property type="entry name" value="RmlC-like cupins"/>
    <property type="match status" value="1"/>
</dbReference>
<dbReference type="PANTHER" id="PTHR13903">
    <property type="entry name" value="PIRIN-RELATED"/>
    <property type="match status" value="1"/>
</dbReference>
<organism evidence="6 7">
    <name type="scientific">Nannochloropsis salina CCMP1776</name>
    <dbReference type="NCBI Taxonomy" id="1027361"/>
    <lineage>
        <taxon>Eukaryota</taxon>
        <taxon>Sar</taxon>
        <taxon>Stramenopiles</taxon>
        <taxon>Ochrophyta</taxon>
        <taxon>Eustigmatophyceae</taxon>
        <taxon>Eustigmatales</taxon>
        <taxon>Monodopsidaceae</taxon>
        <taxon>Microchloropsis</taxon>
        <taxon>Microchloropsis salina</taxon>
    </lineage>
</organism>
<dbReference type="InterPro" id="IPR008778">
    <property type="entry name" value="Pirin_C_dom"/>
</dbReference>
<feature type="domain" description="Pirin N-terminal" evidence="4">
    <location>
        <begin position="141"/>
        <end position="241"/>
    </location>
</feature>
<evidence type="ECO:0000259" key="4">
    <source>
        <dbReference type="Pfam" id="PF02678"/>
    </source>
</evidence>
<dbReference type="Gene3D" id="2.60.120.10">
    <property type="entry name" value="Jelly Rolls"/>
    <property type="match status" value="2"/>
</dbReference>
<evidence type="ECO:0000313" key="7">
    <source>
        <dbReference type="Proteomes" id="UP000355283"/>
    </source>
</evidence>
<dbReference type="CDD" id="cd02247">
    <property type="entry name" value="cupin_pirin_C"/>
    <property type="match status" value="1"/>
</dbReference>
<dbReference type="Pfam" id="PF02678">
    <property type="entry name" value="Pirin"/>
    <property type="match status" value="1"/>
</dbReference>
<comment type="caution">
    <text evidence="6">The sequence shown here is derived from an EMBL/GenBank/DDBJ whole genome shotgun (WGS) entry which is preliminary data.</text>
</comment>
<protein>
    <recommendedName>
        <fullName evidence="8">Pirin N-terminal domain-containing protein</fullName>
    </recommendedName>
</protein>
<dbReference type="InterPro" id="IPR012093">
    <property type="entry name" value="Pirin"/>
</dbReference>
<dbReference type="Proteomes" id="UP000355283">
    <property type="component" value="Unassembled WGS sequence"/>
</dbReference>
<comment type="similarity">
    <text evidence="1 2">Belongs to the pirin family.</text>
</comment>
<dbReference type="Pfam" id="PF05726">
    <property type="entry name" value="Pirin_C"/>
    <property type="match status" value="1"/>
</dbReference>
<feature type="domain" description="Pirin C-terminal" evidence="5">
    <location>
        <begin position="328"/>
        <end position="459"/>
    </location>
</feature>
<accession>A0A4D9CVC5</accession>
<evidence type="ECO:0000256" key="2">
    <source>
        <dbReference type="RuleBase" id="RU003457"/>
    </source>
</evidence>
<reference evidence="6 7" key="1">
    <citation type="submission" date="2019-01" db="EMBL/GenBank/DDBJ databases">
        <title>Nuclear Genome Assembly of the Microalgal Biofuel strain Nannochloropsis salina CCMP1776.</title>
        <authorList>
            <person name="Hovde B."/>
        </authorList>
    </citation>
    <scope>NUCLEOTIDE SEQUENCE [LARGE SCALE GENOMIC DNA]</scope>
    <source>
        <strain evidence="6 7">CCMP1776</strain>
    </source>
</reference>
<dbReference type="PANTHER" id="PTHR13903:SF8">
    <property type="entry name" value="PIRIN"/>
    <property type="match status" value="1"/>
</dbReference>
<feature type="region of interest" description="Disordered" evidence="3">
    <location>
        <begin position="107"/>
        <end position="135"/>
    </location>
</feature>
<dbReference type="AlphaFoldDB" id="A0A4D9CVC5"/>
<dbReference type="EMBL" id="SDOX01000159">
    <property type="protein sequence ID" value="TFJ80619.1"/>
    <property type="molecule type" value="Genomic_DNA"/>
</dbReference>
<feature type="region of interest" description="Disordered" evidence="3">
    <location>
        <begin position="1"/>
        <end position="25"/>
    </location>
</feature>
<feature type="compositionally biased region" description="Basic and acidic residues" evidence="3">
    <location>
        <begin position="115"/>
        <end position="125"/>
    </location>
</feature>
<evidence type="ECO:0000313" key="6">
    <source>
        <dbReference type="EMBL" id="TFJ80619.1"/>
    </source>
</evidence>
<evidence type="ECO:0008006" key="8">
    <source>
        <dbReference type="Google" id="ProtNLM"/>
    </source>
</evidence>
<evidence type="ECO:0000259" key="5">
    <source>
        <dbReference type="Pfam" id="PF05726"/>
    </source>
</evidence>
<dbReference type="InterPro" id="IPR011051">
    <property type="entry name" value="RmlC_Cupin_sf"/>
</dbReference>
<evidence type="ECO:0000256" key="1">
    <source>
        <dbReference type="ARBA" id="ARBA00008416"/>
    </source>
</evidence>
<gene>
    <name evidence="6" type="ORF">NSK_008045</name>
</gene>
<proteinExistence type="inferred from homology"/>
<dbReference type="OrthoDB" id="198735at2759"/>
<evidence type="ECO:0000256" key="3">
    <source>
        <dbReference type="SAM" id="MobiDB-lite"/>
    </source>
</evidence>
<dbReference type="InterPro" id="IPR014710">
    <property type="entry name" value="RmlC-like_jellyroll"/>
</dbReference>
<name>A0A4D9CVC5_9STRA</name>
<keyword evidence="7" id="KW-1185">Reference proteome</keyword>
<dbReference type="InterPro" id="IPR003829">
    <property type="entry name" value="Pirin_N_dom"/>
</dbReference>